<dbReference type="Proteomes" id="UP001497392">
    <property type="component" value="Unassembled WGS sequence"/>
</dbReference>
<name>A0ABP1FY18_9CHLO</name>
<comment type="caution">
    <text evidence="1">The sequence shown here is derived from an EMBL/GenBank/DDBJ whole genome shotgun (WGS) entry which is preliminary data.</text>
</comment>
<protein>
    <submittedName>
        <fullName evidence="1">G7526 protein</fullName>
    </submittedName>
</protein>
<gene>
    <name evidence="1" type="primary">g7526</name>
    <name evidence="1" type="ORF">VP750_LOCUS6442</name>
</gene>
<proteinExistence type="predicted"/>
<keyword evidence="2" id="KW-1185">Reference proteome</keyword>
<accession>A0ABP1FY18</accession>
<evidence type="ECO:0000313" key="1">
    <source>
        <dbReference type="EMBL" id="CAL5224783.1"/>
    </source>
</evidence>
<evidence type="ECO:0000313" key="2">
    <source>
        <dbReference type="Proteomes" id="UP001497392"/>
    </source>
</evidence>
<dbReference type="EMBL" id="CAXHTA020000011">
    <property type="protein sequence ID" value="CAL5224783.1"/>
    <property type="molecule type" value="Genomic_DNA"/>
</dbReference>
<reference evidence="1 2" key="1">
    <citation type="submission" date="2024-06" db="EMBL/GenBank/DDBJ databases">
        <authorList>
            <person name="Kraege A."/>
            <person name="Thomma B."/>
        </authorList>
    </citation>
    <scope>NUCLEOTIDE SEQUENCE [LARGE SCALE GENOMIC DNA]</scope>
</reference>
<sequence>MKKNEFTARLAAVADTGQAIANAQEVCPKGPFSGSEVAFSVALPEGAAATERAQAILGLVEDVMEPLTMVAPPVAVQLRIKGFHEQVLHPHVPLCLQAFFVTPAEISAENENASEPAPSTPQIYTSPCITTTGVAISVFQNYAVLQRPLQPLLKALERVDWASFGLSGIVGEGVNAAHLTFAPGSEETYQLMRALVVHLVPPDMPASPAKSRRQALGLSAQTEAKLVKAAVTKALQAVKGARPLSLQSGFEQRMGCLADISRSISAVVAQSKNAEFREAACSIAGTDLHSLRDSFHEALEAIALASISPVQARDVPGRGQQAQGIL</sequence>
<organism evidence="1 2">
    <name type="scientific">Coccomyxa viridis</name>
    <dbReference type="NCBI Taxonomy" id="1274662"/>
    <lineage>
        <taxon>Eukaryota</taxon>
        <taxon>Viridiplantae</taxon>
        <taxon>Chlorophyta</taxon>
        <taxon>core chlorophytes</taxon>
        <taxon>Trebouxiophyceae</taxon>
        <taxon>Trebouxiophyceae incertae sedis</taxon>
        <taxon>Coccomyxaceae</taxon>
        <taxon>Coccomyxa</taxon>
    </lineage>
</organism>